<gene>
    <name evidence="1" type="ORF">EJ997_03180</name>
</gene>
<reference evidence="1 2" key="1">
    <citation type="submission" date="2018-12" db="EMBL/GenBank/DDBJ databases">
        <title>Complete genome sequence of Flaviflexus sp. H23T48.</title>
        <authorList>
            <person name="Bae J.-W."/>
            <person name="Lee J.-Y."/>
        </authorList>
    </citation>
    <scope>NUCLEOTIDE SEQUENCE [LARGE SCALE GENOMIC DNA]</scope>
    <source>
        <strain evidence="1 2">H23T48</strain>
    </source>
</reference>
<evidence type="ECO:0000313" key="2">
    <source>
        <dbReference type="Proteomes" id="UP000280344"/>
    </source>
</evidence>
<proteinExistence type="predicted"/>
<accession>A0A3Q9G6L6</accession>
<dbReference type="OrthoDB" id="4964594at2"/>
<dbReference type="Proteomes" id="UP000280344">
    <property type="component" value="Chromosome"/>
</dbReference>
<organism evidence="1 2">
    <name type="scientific">Flaviflexus ciconiae</name>
    <dbReference type="NCBI Taxonomy" id="2496867"/>
    <lineage>
        <taxon>Bacteria</taxon>
        <taxon>Bacillati</taxon>
        <taxon>Actinomycetota</taxon>
        <taxon>Actinomycetes</taxon>
        <taxon>Actinomycetales</taxon>
        <taxon>Actinomycetaceae</taxon>
        <taxon>Flaviflexus</taxon>
    </lineage>
</organism>
<keyword evidence="2" id="KW-1185">Reference proteome</keyword>
<protein>
    <submittedName>
        <fullName evidence="1">Uncharacterized protein</fullName>
    </submittedName>
</protein>
<sequence>MSTNLVISEDTSGVAEQIWGQPFTVAENEESAVFSPTQEPLPETHRSLEVTTRSLSMERRETNDSVLQVLPLDQFNGTLATLFDIAVTTNAVMEARRLHGEGSEALGSIAIASCFAPALQATHLNLRDDVPVIDFDERIESTLKQLKLTAGYGQ</sequence>
<name>A0A3Q9G6L6_9ACTO</name>
<evidence type="ECO:0000313" key="1">
    <source>
        <dbReference type="EMBL" id="AZQ76491.1"/>
    </source>
</evidence>
<dbReference type="AlphaFoldDB" id="A0A3Q9G6L6"/>
<dbReference type="EMBL" id="CP034593">
    <property type="protein sequence ID" value="AZQ76491.1"/>
    <property type="molecule type" value="Genomic_DNA"/>
</dbReference>
<dbReference type="KEGG" id="flh:EJ997_03180"/>
<dbReference type="RefSeq" id="WP_126703299.1">
    <property type="nucleotide sequence ID" value="NZ_CP034593.1"/>
</dbReference>